<accession>A0A1X1CQG1</accession>
<proteinExistence type="predicted"/>
<protein>
    <submittedName>
        <fullName evidence="1">Uncharacterized protein</fullName>
    </submittedName>
</protein>
<dbReference type="RefSeq" id="WP_084937427.1">
    <property type="nucleotide sequence ID" value="NZ_MLFR01000035.1"/>
</dbReference>
<dbReference type="Proteomes" id="UP000193558">
    <property type="component" value="Unassembled WGS sequence"/>
</dbReference>
<gene>
    <name evidence="1" type="ORF">HA51_23095</name>
</gene>
<sequence>MKRILILRSKQWLTKVYKAASSQHMTMYEEIEFRKIVTLKRNMARIERRHPCTVDWLDVEFYEGYAVVPCYDRKGRFAFDAFLYSKEQIPDWLALYWCDLPPVDLHLAM</sequence>
<evidence type="ECO:0000313" key="1">
    <source>
        <dbReference type="EMBL" id="ORM66666.1"/>
    </source>
</evidence>
<dbReference type="EMBL" id="MLFR01000035">
    <property type="protein sequence ID" value="ORM66666.1"/>
    <property type="molecule type" value="Genomic_DNA"/>
</dbReference>
<dbReference type="OrthoDB" id="10012905at2"/>
<reference evidence="1 2" key="1">
    <citation type="journal article" date="2017" name="Antonie Van Leeuwenhoek">
        <title>Phylogenomic resolution of the bacterial genus Pantoea and its relationship with Erwinia and Tatumella.</title>
        <authorList>
            <person name="Palmer M."/>
            <person name="Steenkamp E.T."/>
            <person name="Coetzee M.P."/>
            <person name="Chan W.Y."/>
            <person name="van Zyl E."/>
            <person name="De Maayer P."/>
            <person name="Coutinho T.A."/>
            <person name="Blom J."/>
            <person name="Smits T.H."/>
            <person name="Duffy B."/>
            <person name="Venter S.N."/>
        </authorList>
    </citation>
    <scope>NUCLEOTIDE SEQUENCE [LARGE SCALE GENOMIC DNA]</scope>
    <source>
        <strain evidence="1 2">LMG 26275</strain>
    </source>
</reference>
<dbReference type="AlphaFoldDB" id="A0A1X1CQG1"/>
<organism evidence="1 2">
    <name type="scientific">Pantoea rwandensis</name>
    <dbReference type="NCBI Taxonomy" id="1076550"/>
    <lineage>
        <taxon>Bacteria</taxon>
        <taxon>Pseudomonadati</taxon>
        <taxon>Pseudomonadota</taxon>
        <taxon>Gammaproteobacteria</taxon>
        <taxon>Enterobacterales</taxon>
        <taxon>Erwiniaceae</taxon>
        <taxon>Pantoea</taxon>
    </lineage>
</organism>
<comment type="caution">
    <text evidence="1">The sequence shown here is derived from an EMBL/GenBank/DDBJ whole genome shotgun (WGS) entry which is preliminary data.</text>
</comment>
<name>A0A1X1CQG1_9GAMM</name>
<evidence type="ECO:0000313" key="2">
    <source>
        <dbReference type="Proteomes" id="UP000193558"/>
    </source>
</evidence>